<evidence type="ECO:0000259" key="9">
    <source>
        <dbReference type="Pfam" id="PF13967"/>
    </source>
</evidence>
<evidence type="ECO:0000256" key="7">
    <source>
        <dbReference type="SAM" id="Phobius"/>
    </source>
</evidence>
<dbReference type="Pfam" id="PF02714">
    <property type="entry name" value="RSN1_7TM"/>
    <property type="match status" value="1"/>
</dbReference>
<feature type="transmembrane region" description="Helical" evidence="7">
    <location>
        <begin position="6"/>
        <end position="28"/>
    </location>
</feature>
<feature type="transmembrane region" description="Helical" evidence="7">
    <location>
        <begin position="365"/>
        <end position="389"/>
    </location>
</feature>
<dbReference type="InterPro" id="IPR032880">
    <property type="entry name" value="CSC1/OSCA1-like_N"/>
</dbReference>
<accession>A0ABP0V452</accession>
<dbReference type="Pfam" id="PF13967">
    <property type="entry name" value="RSN1_TM"/>
    <property type="match status" value="1"/>
</dbReference>
<keyword evidence="12" id="KW-1185">Reference proteome</keyword>
<evidence type="ECO:0000256" key="1">
    <source>
        <dbReference type="ARBA" id="ARBA00004141"/>
    </source>
</evidence>
<sequence>MVTMSAFFTSLVTSLVVFVILVILFSILSRRPSNAYIYYPNRILHGQEPPDLVKKAGVFTWIKEAYSATDAELVAMGGLDAWVYTYFFTTALEILLYSAVFCVVVLIPICVTSHNNAALNNVNNTYVKIDNLAMGNVPNKSAKIWAFLLAAFWVSFVTFYVLWKSYKRVSTFRIQDQTSAKVKPEQFAVLVRDIPKPEVHQTRSEQVDSYFRKLHPGTYEKCLVACDISKAEKLYLEIEKIKLKLEHAQAVYELSKGKGGDGVRPTHKTGFLGLVGAKVDSIDYYNEKLKELTPNLEKERTRALADEQQGAAFAFFSDRRSAAEASQVVHSPDALKWQVYAAPEPREVIWSNLAKPVSQRALRKAIVYVVVFLIVLFFMIPILFISALTTLNNLETLLPFIKAIVKIKVLTAVIQAFLPQLALIIFLALLPSLLMALSKAEGIPSKSHVSRATSGKYFYFIVFNVFLGISIFGTIFASLAGFKQLIQSTGLTVSYVVKLFGQKLPPLASLFITYVALKFFIGYGLSLSRVVALVIYHLKRKYLCKTEKEIQAAWAPGSLSYHTNVPNDMLIMTLALCYAVIAPLILVFAILYFLIGWLIVRNQVLNVYVPEWESGGRMWPHINNRILAALFVSQITMLGFFGVKEFPYTVLLIALPVMTVAFYFVCKLTFYPAFAHLPLAIASEEMKEIPSLASIVEAYTPACLLEGEQFEDAKFEDAQSNMTSRTNSGITSPA</sequence>
<evidence type="ECO:0000313" key="11">
    <source>
        <dbReference type="EMBL" id="CAK9237224.1"/>
    </source>
</evidence>
<gene>
    <name evidence="11" type="ORF">CSSPTR1EN2_LOCUS23596</name>
</gene>
<feature type="domain" description="CSC1/OSCA1-like 7TM region" evidence="8">
    <location>
        <begin position="363"/>
        <end position="641"/>
    </location>
</feature>
<evidence type="ECO:0008006" key="13">
    <source>
        <dbReference type="Google" id="ProtNLM"/>
    </source>
</evidence>
<dbReference type="InterPro" id="IPR045122">
    <property type="entry name" value="Csc1-like"/>
</dbReference>
<dbReference type="Pfam" id="PF14703">
    <property type="entry name" value="PHM7_cyt"/>
    <property type="match status" value="1"/>
</dbReference>
<comment type="subcellular location">
    <subcellularLocation>
        <location evidence="1">Membrane</location>
        <topology evidence="1">Multi-pass membrane protein</topology>
    </subcellularLocation>
</comment>
<reference evidence="11" key="1">
    <citation type="submission" date="2024-02" db="EMBL/GenBank/DDBJ databases">
        <authorList>
            <consortium name="ELIXIR-Norway"/>
            <consortium name="Elixir Norway"/>
        </authorList>
    </citation>
    <scope>NUCLEOTIDE SEQUENCE</scope>
</reference>
<evidence type="ECO:0000256" key="6">
    <source>
        <dbReference type="ARBA" id="ARBA00023136"/>
    </source>
</evidence>
<keyword evidence="5 7" id="KW-1133">Transmembrane helix</keyword>
<feature type="transmembrane region" description="Helical" evidence="7">
    <location>
        <begin position="409"/>
        <end position="437"/>
    </location>
</feature>
<comment type="similarity">
    <text evidence="2">Belongs to the CSC1 (TC 1.A.17) family.</text>
</comment>
<dbReference type="Proteomes" id="UP001497512">
    <property type="component" value="Chromosome 9"/>
</dbReference>
<dbReference type="PANTHER" id="PTHR13018">
    <property type="entry name" value="PROBABLE MEMBRANE PROTEIN DUF221-RELATED"/>
    <property type="match status" value="1"/>
</dbReference>
<feature type="transmembrane region" description="Helical" evidence="7">
    <location>
        <begin position="94"/>
        <end position="114"/>
    </location>
</feature>
<dbReference type="PANTHER" id="PTHR13018:SF100">
    <property type="entry name" value="CSC1-LIKE PROTEIN ERD4"/>
    <property type="match status" value="1"/>
</dbReference>
<feature type="transmembrane region" description="Helical" evidence="7">
    <location>
        <begin position="144"/>
        <end position="163"/>
    </location>
</feature>
<evidence type="ECO:0000256" key="4">
    <source>
        <dbReference type="ARBA" id="ARBA00022692"/>
    </source>
</evidence>
<feature type="domain" description="CSC1/OSCA1-like cytosolic" evidence="10">
    <location>
        <begin position="186"/>
        <end position="352"/>
    </location>
</feature>
<dbReference type="InterPro" id="IPR027815">
    <property type="entry name" value="CSC1/OSCA1-like_cyt"/>
</dbReference>
<feature type="transmembrane region" description="Helical" evidence="7">
    <location>
        <begin position="511"/>
        <end position="538"/>
    </location>
</feature>
<keyword evidence="3" id="KW-0813">Transport</keyword>
<evidence type="ECO:0000256" key="2">
    <source>
        <dbReference type="ARBA" id="ARBA00007779"/>
    </source>
</evidence>
<evidence type="ECO:0000259" key="8">
    <source>
        <dbReference type="Pfam" id="PF02714"/>
    </source>
</evidence>
<protein>
    <recommendedName>
        <fullName evidence="13">CSC1-like protein ERD4</fullName>
    </recommendedName>
</protein>
<proteinExistence type="inferred from homology"/>
<organism evidence="11 12">
    <name type="scientific">Sphagnum troendelagicum</name>
    <dbReference type="NCBI Taxonomy" id="128251"/>
    <lineage>
        <taxon>Eukaryota</taxon>
        <taxon>Viridiplantae</taxon>
        <taxon>Streptophyta</taxon>
        <taxon>Embryophyta</taxon>
        <taxon>Bryophyta</taxon>
        <taxon>Sphagnophytina</taxon>
        <taxon>Sphagnopsida</taxon>
        <taxon>Sphagnales</taxon>
        <taxon>Sphagnaceae</taxon>
        <taxon>Sphagnum</taxon>
    </lineage>
</organism>
<evidence type="ECO:0000259" key="10">
    <source>
        <dbReference type="Pfam" id="PF14703"/>
    </source>
</evidence>
<feature type="transmembrane region" description="Helical" evidence="7">
    <location>
        <begin position="457"/>
        <end position="482"/>
    </location>
</feature>
<evidence type="ECO:0000313" key="12">
    <source>
        <dbReference type="Proteomes" id="UP001497512"/>
    </source>
</evidence>
<feature type="transmembrane region" description="Helical" evidence="7">
    <location>
        <begin position="626"/>
        <end position="643"/>
    </location>
</feature>
<feature type="transmembrane region" description="Helical" evidence="7">
    <location>
        <begin position="576"/>
        <end position="600"/>
    </location>
</feature>
<evidence type="ECO:0000256" key="5">
    <source>
        <dbReference type="ARBA" id="ARBA00022989"/>
    </source>
</evidence>
<name>A0ABP0V452_9BRYO</name>
<keyword evidence="4 7" id="KW-0812">Transmembrane</keyword>
<evidence type="ECO:0000256" key="3">
    <source>
        <dbReference type="ARBA" id="ARBA00022448"/>
    </source>
</evidence>
<dbReference type="InterPro" id="IPR003864">
    <property type="entry name" value="CSC1/OSCA1-like_7TM"/>
</dbReference>
<feature type="transmembrane region" description="Helical" evidence="7">
    <location>
        <begin position="650"/>
        <end position="674"/>
    </location>
</feature>
<feature type="domain" description="CSC1/OSCA1-like N-terminal transmembrane" evidence="9">
    <location>
        <begin position="6"/>
        <end position="164"/>
    </location>
</feature>
<keyword evidence="6 7" id="KW-0472">Membrane</keyword>
<dbReference type="EMBL" id="OZ019901">
    <property type="protein sequence ID" value="CAK9237224.1"/>
    <property type="molecule type" value="Genomic_DNA"/>
</dbReference>